<dbReference type="Proteomes" id="UP000613740">
    <property type="component" value="Unassembled WGS sequence"/>
</dbReference>
<dbReference type="EMBL" id="JAEHOD010000007">
    <property type="protein sequence ID" value="KAG2451743.1"/>
    <property type="molecule type" value="Genomic_DNA"/>
</dbReference>
<dbReference type="GO" id="GO:0000139">
    <property type="term" value="C:Golgi membrane"/>
    <property type="evidence" value="ECO:0007669"/>
    <property type="project" value="UniProtKB-SubCell"/>
</dbReference>
<dbReference type="InterPro" id="IPR007577">
    <property type="entry name" value="GlycoTrfase_DXD_sugar-bd_CS"/>
</dbReference>
<name>A0A835WQZ6_9CHLO</name>
<dbReference type="Pfam" id="PF04488">
    <property type="entry name" value="Gly_transf_sug"/>
    <property type="match status" value="2"/>
</dbReference>
<feature type="compositionally biased region" description="Acidic residues" evidence="7">
    <location>
        <begin position="937"/>
        <end position="961"/>
    </location>
</feature>
<feature type="compositionally biased region" description="Acidic residues" evidence="7">
    <location>
        <begin position="972"/>
        <end position="984"/>
    </location>
</feature>
<dbReference type="Gene3D" id="3.90.550.20">
    <property type="match status" value="2"/>
</dbReference>
<keyword evidence="4" id="KW-0808">Transferase</keyword>
<dbReference type="GO" id="GO:0016758">
    <property type="term" value="F:hexosyltransferase activity"/>
    <property type="evidence" value="ECO:0007669"/>
    <property type="project" value="UniProtKB-ARBA"/>
</dbReference>
<evidence type="ECO:0000259" key="9">
    <source>
        <dbReference type="Pfam" id="PF04572"/>
    </source>
</evidence>
<keyword evidence="3" id="KW-0328">Glycosyltransferase</keyword>
<keyword evidence="6" id="KW-0472">Membrane</keyword>
<evidence type="ECO:0000256" key="5">
    <source>
        <dbReference type="ARBA" id="ARBA00023034"/>
    </source>
</evidence>
<dbReference type="InterPro" id="IPR051981">
    <property type="entry name" value="Glycosyltransf_32"/>
</dbReference>
<dbReference type="AlphaFoldDB" id="A0A835WQZ6"/>
<evidence type="ECO:0000256" key="8">
    <source>
        <dbReference type="SAM" id="SignalP"/>
    </source>
</evidence>
<dbReference type="PANTHER" id="PTHR12042:SF21">
    <property type="entry name" value="ALPHA1,4-GALACTOSYLTRANSFERASE 1-RELATED"/>
    <property type="match status" value="1"/>
</dbReference>
<evidence type="ECO:0000256" key="4">
    <source>
        <dbReference type="ARBA" id="ARBA00022679"/>
    </source>
</evidence>
<comment type="similarity">
    <text evidence="2">Belongs to the glycosyltransferase 32 family.</text>
</comment>
<evidence type="ECO:0000256" key="7">
    <source>
        <dbReference type="SAM" id="MobiDB-lite"/>
    </source>
</evidence>
<accession>A0A835WQZ6</accession>
<protein>
    <recommendedName>
        <fullName evidence="9">Alpha 1,4-glycosyltransferase domain-containing protein</fullName>
    </recommendedName>
</protein>
<dbReference type="OrthoDB" id="543760at2759"/>
<feature type="compositionally biased region" description="Gly residues" evidence="7">
    <location>
        <begin position="508"/>
        <end position="526"/>
    </location>
</feature>
<dbReference type="SUPFAM" id="SSF53448">
    <property type="entry name" value="Nucleotide-diphospho-sugar transferases"/>
    <property type="match status" value="2"/>
</dbReference>
<feature type="region of interest" description="Disordered" evidence="7">
    <location>
        <begin position="398"/>
        <end position="453"/>
    </location>
</feature>
<evidence type="ECO:0000313" key="10">
    <source>
        <dbReference type="EMBL" id="KAG2451743.1"/>
    </source>
</evidence>
<feature type="chain" id="PRO_5032703326" description="Alpha 1,4-glycosyltransferase domain-containing protein" evidence="8">
    <location>
        <begin position="31"/>
        <end position="1009"/>
    </location>
</feature>
<evidence type="ECO:0000256" key="1">
    <source>
        <dbReference type="ARBA" id="ARBA00004323"/>
    </source>
</evidence>
<keyword evidence="5" id="KW-0333">Golgi apparatus</keyword>
<feature type="domain" description="Alpha 1,4-glycosyltransferase" evidence="9">
    <location>
        <begin position="238"/>
        <end position="332"/>
    </location>
</feature>
<feature type="compositionally biased region" description="Low complexity" evidence="7">
    <location>
        <begin position="398"/>
        <end position="409"/>
    </location>
</feature>
<feature type="compositionally biased region" description="Acidic residues" evidence="7">
    <location>
        <begin position="490"/>
        <end position="500"/>
    </location>
</feature>
<dbReference type="InterPro" id="IPR007652">
    <property type="entry name" value="A1-4-GlycosylTfrase_dom"/>
</dbReference>
<feature type="signal peptide" evidence="8">
    <location>
        <begin position="1"/>
        <end position="30"/>
    </location>
</feature>
<dbReference type="InterPro" id="IPR029044">
    <property type="entry name" value="Nucleotide-diphossugar_trans"/>
</dbReference>
<reference evidence="10" key="1">
    <citation type="journal article" date="2020" name="bioRxiv">
        <title>Comparative genomics of Chlamydomonas.</title>
        <authorList>
            <person name="Craig R.J."/>
            <person name="Hasan A.R."/>
            <person name="Ness R.W."/>
            <person name="Keightley P.D."/>
        </authorList>
    </citation>
    <scope>NUCLEOTIDE SEQUENCE</scope>
    <source>
        <strain evidence="10">CCAP 11/173</strain>
    </source>
</reference>
<evidence type="ECO:0000256" key="6">
    <source>
        <dbReference type="ARBA" id="ARBA00023136"/>
    </source>
</evidence>
<evidence type="ECO:0000256" key="2">
    <source>
        <dbReference type="ARBA" id="ARBA00009003"/>
    </source>
</evidence>
<comment type="subcellular location">
    <subcellularLocation>
        <location evidence="1">Golgi apparatus membrane</location>
        <topology evidence="1">Single-pass type II membrane protein</topology>
    </subcellularLocation>
</comment>
<feature type="compositionally biased region" description="Gly residues" evidence="7">
    <location>
        <begin position="416"/>
        <end position="440"/>
    </location>
</feature>
<organism evidence="10 11">
    <name type="scientific">Chlamydomonas schloesseri</name>
    <dbReference type="NCBI Taxonomy" id="2026947"/>
    <lineage>
        <taxon>Eukaryota</taxon>
        <taxon>Viridiplantae</taxon>
        <taxon>Chlorophyta</taxon>
        <taxon>core chlorophytes</taxon>
        <taxon>Chlorophyceae</taxon>
        <taxon>CS clade</taxon>
        <taxon>Chlamydomonadales</taxon>
        <taxon>Chlamydomonadaceae</taxon>
        <taxon>Chlamydomonas</taxon>
    </lineage>
</organism>
<dbReference type="Pfam" id="PF04572">
    <property type="entry name" value="Gb3_synth"/>
    <property type="match status" value="1"/>
</dbReference>
<evidence type="ECO:0000313" key="11">
    <source>
        <dbReference type="Proteomes" id="UP000613740"/>
    </source>
</evidence>
<comment type="caution">
    <text evidence="10">The sequence shown here is derived from an EMBL/GenBank/DDBJ whole genome shotgun (WGS) entry which is preliminary data.</text>
</comment>
<gene>
    <name evidence="10" type="ORF">HYH02_003523</name>
</gene>
<feature type="region of interest" description="Disordered" evidence="7">
    <location>
        <begin position="892"/>
        <end position="1009"/>
    </location>
</feature>
<dbReference type="PANTHER" id="PTHR12042">
    <property type="entry name" value="LACTOSYLCERAMIDE 4-ALPHA-GALACTOSYLTRANSFERASE ALPHA- 1,4-GALACTOSYLTRANSFERASE"/>
    <property type="match status" value="1"/>
</dbReference>
<evidence type="ECO:0000256" key="3">
    <source>
        <dbReference type="ARBA" id="ARBA00022676"/>
    </source>
</evidence>
<keyword evidence="11" id="KW-1185">Reference proteome</keyword>
<sequence>MKTRSTRASAAFLASLTAATILALVGRCSAVVNYNEYRTHLDQGGPDFNIFLIWTTKASTLDELAIQALSSVVEVYKPLRQELLKEAAERAAAASRVGSAKRNKTPEATEQAAAFAAEHAVAPGGLHLFANRLDDGDLAARGWGGRGGTGLTLVHYDVHDVLEDTPLGSWFKAKEEKLRTGKFYFSHITDMMRFALVYKHGGLYLDADVIMMRPISLSHLNAVVRPPHTMIECAVVYFEAGHPFIWEVLTYIKNNYAINDWTTAGPRALTVVYDNYNFHGPSRDVYDLPLRLAPGTYYGLRLDKAKAFWDAGELVPQDFAGCEAVHVWGSIARGYLSHSGRKDYYLDEAHRQRVQQRVAALRAVPGCRPDAPRVAPGESVADLVLDPQEAEGEKQRLAAVGRAGHGQQQHQKRHGAAGGAGGGRGGGGDDGGEGEGGGAGAPPPEEEGPAPVGTWDAVWSAAFGDTLRNPQHVAPAVASGAAAAAVGAKEEEEEEEEGPGEEGRGRGVGEGSAGLQGPGAGAGGGDTVAADVMRGLRGQRKRGLAASGRPTAAAAAAAAGAGSGGGSEGTGPVLPNYKEIKQPLDDGSIGNIFLTWTTGPETLDALAVECISSVINAYGKQLERPGARGGVYLLANQLSEEKMEELGWKRRGVYLTRYSVEDVLADTPVGSWYVERRAELEAGKYWFSHVTDLMRFALVYKHGGIYMDTDVLVMRPISPSHVNKLVRALSDSNWFECAVMFFQAGHPYLFEVLKQIPRHYRAVDWISAGPKALTIVYDHAPMHALQQLPGLVDAGVYLGIRLTKAKRFWKEGHIRTKDFVGCEVVHLWGSTARGYVTKKSTTYITGQEQEEQLKQRLAMLQQISWCKRDAPRLDHCGNATECAAVVKALAAAPKPPPPGVPEEEGGGSERLANGDSAEEGTQEQHAEQQEGYLDEGYPAEEEGDDEQGEQEEVEEESEEGGLEAGHRGGSLELEEGQEGGEEGGSELRRGVWSSTAELGDTGGRRRARH</sequence>
<keyword evidence="8" id="KW-0732">Signal</keyword>
<proteinExistence type="inferred from homology"/>
<dbReference type="GO" id="GO:0006688">
    <property type="term" value="P:glycosphingolipid biosynthetic process"/>
    <property type="evidence" value="ECO:0007669"/>
    <property type="project" value="TreeGrafter"/>
</dbReference>
<feature type="region of interest" description="Disordered" evidence="7">
    <location>
        <begin position="483"/>
        <end position="528"/>
    </location>
</feature>